<feature type="compositionally biased region" description="Polar residues" evidence="1">
    <location>
        <begin position="76"/>
        <end position="87"/>
    </location>
</feature>
<sequence length="106" mass="12291">MSKERKNREEMGKYRIKDRDSRHQSVVRVRLRSDAGARRIGARESPLDFNFGRGSELPLIVRPFGGRRARCFRLNNHSSNLDSTSPRTVARVSRPVIQGEKSERRK</sequence>
<feature type="compositionally biased region" description="Basic and acidic residues" evidence="1">
    <location>
        <begin position="1"/>
        <end position="23"/>
    </location>
</feature>
<gene>
    <name evidence="2" type="ORF">TSAR_002175</name>
</gene>
<evidence type="ECO:0000313" key="2">
    <source>
        <dbReference type="EMBL" id="OXU26958.1"/>
    </source>
</evidence>
<feature type="region of interest" description="Disordered" evidence="1">
    <location>
        <begin position="76"/>
        <end position="106"/>
    </location>
</feature>
<evidence type="ECO:0000256" key="1">
    <source>
        <dbReference type="SAM" id="MobiDB-lite"/>
    </source>
</evidence>
<reference evidence="2 3" key="1">
    <citation type="journal article" date="2017" name="Curr. Biol.">
        <title>The Evolution of Venom by Co-option of Single-Copy Genes.</title>
        <authorList>
            <person name="Martinson E.O."/>
            <person name="Mrinalini"/>
            <person name="Kelkar Y.D."/>
            <person name="Chang C.H."/>
            <person name="Werren J.H."/>
        </authorList>
    </citation>
    <scope>NUCLEOTIDE SEQUENCE [LARGE SCALE GENOMIC DNA]</scope>
    <source>
        <strain evidence="2 3">Alberta</strain>
        <tissue evidence="2">Whole body</tissue>
    </source>
</reference>
<proteinExistence type="predicted"/>
<evidence type="ECO:0000313" key="3">
    <source>
        <dbReference type="Proteomes" id="UP000215335"/>
    </source>
</evidence>
<keyword evidence="3" id="KW-1185">Reference proteome</keyword>
<feature type="region of interest" description="Disordered" evidence="1">
    <location>
        <begin position="1"/>
        <end position="27"/>
    </location>
</feature>
<comment type="caution">
    <text evidence="2">The sequence shown here is derived from an EMBL/GenBank/DDBJ whole genome shotgun (WGS) entry which is preliminary data.</text>
</comment>
<organism evidence="2 3">
    <name type="scientific">Trichomalopsis sarcophagae</name>
    <dbReference type="NCBI Taxonomy" id="543379"/>
    <lineage>
        <taxon>Eukaryota</taxon>
        <taxon>Metazoa</taxon>
        <taxon>Ecdysozoa</taxon>
        <taxon>Arthropoda</taxon>
        <taxon>Hexapoda</taxon>
        <taxon>Insecta</taxon>
        <taxon>Pterygota</taxon>
        <taxon>Neoptera</taxon>
        <taxon>Endopterygota</taxon>
        <taxon>Hymenoptera</taxon>
        <taxon>Apocrita</taxon>
        <taxon>Proctotrupomorpha</taxon>
        <taxon>Chalcidoidea</taxon>
        <taxon>Pteromalidae</taxon>
        <taxon>Pteromalinae</taxon>
        <taxon>Trichomalopsis</taxon>
    </lineage>
</organism>
<name>A0A232F918_9HYME</name>
<dbReference type="Proteomes" id="UP000215335">
    <property type="component" value="Unassembled WGS sequence"/>
</dbReference>
<accession>A0A232F918</accession>
<dbReference type="EMBL" id="NNAY01000690">
    <property type="protein sequence ID" value="OXU26958.1"/>
    <property type="molecule type" value="Genomic_DNA"/>
</dbReference>
<protein>
    <submittedName>
        <fullName evidence="2">Uncharacterized protein</fullName>
    </submittedName>
</protein>
<dbReference type="AlphaFoldDB" id="A0A232F918"/>